<feature type="compositionally biased region" description="Basic and acidic residues" evidence="1">
    <location>
        <begin position="186"/>
        <end position="195"/>
    </location>
</feature>
<feature type="region of interest" description="Disordered" evidence="1">
    <location>
        <begin position="365"/>
        <end position="607"/>
    </location>
</feature>
<feature type="compositionally biased region" description="Low complexity" evidence="1">
    <location>
        <begin position="614"/>
        <end position="631"/>
    </location>
</feature>
<feature type="compositionally biased region" description="Polar residues" evidence="1">
    <location>
        <begin position="439"/>
        <end position="455"/>
    </location>
</feature>
<dbReference type="RefSeq" id="XP_004338542.1">
    <property type="nucleotide sequence ID" value="XM_004338494.1"/>
</dbReference>
<dbReference type="Pfam" id="PF23553">
    <property type="entry name" value="NELF-A_N"/>
    <property type="match status" value="1"/>
</dbReference>
<feature type="region of interest" description="Disordered" evidence="1">
    <location>
        <begin position="309"/>
        <end position="346"/>
    </location>
</feature>
<gene>
    <name evidence="3" type="ORF">ACA1_146630</name>
</gene>
<feature type="compositionally biased region" description="Low complexity" evidence="1">
    <location>
        <begin position="473"/>
        <end position="492"/>
    </location>
</feature>
<feature type="domain" description="NELF-A N-terminal" evidence="2">
    <location>
        <begin position="8"/>
        <end position="93"/>
    </location>
</feature>
<feature type="compositionally biased region" description="Polar residues" evidence="1">
    <location>
        <begin position="205"/>
        <end position="219"/>
    </location>
</feature>
<evidence type="ECO:0000313" key="3">
    <source>
        <dbReference type="EMBL" id="ELR16529.1"/>
    </source>
</evidence>
<dbReference type="EMBL" id="KB007987">
    <property type="protein sequence ID" value="ELR16529.1"/>
    <property type="molecule type" value="Genomic_DNA"/>
</dbReference>
<evidence type="ECO:0000256" key="1">
    <source>
        <dbReference type="SAM" id="MobiDB-lite"/>
    </source>
</evidence>
<reference evidence="3 4" key="1">
    <citation type="journal article" date="2013" name="Genome Biol.">
        <title>Genome of Acanthamoeba castellanii highlights extensive lateral gene transfer and early evolution of tyrosine kinase signaling.</title>
        <authorList>
            <person name="Clarke M."/>
            <person name="Lohan A.J."/>
            <person name="Liu B."/>
            <person name="Lagkouvardos I."/>
            <person name="Roy S."/>
            <person name="Zafar N."/>
            <person name="Bertelli C."/>
            <person name="Schilde C."/>
            <person name="Kianianmomeni A."/>
            <person name="Burglin T.R."/>
            <person name="Frech C."/>
            <person name="Turcotte B."/>
            <person name="Kopec K.O."/>
            <person name="Synnott J.M."/>
            <person name="Choo C."/>
            <person name="Paponov I."/>
            <person name="Finkler A."/>
            <person name="Soon Heng Tan C."/>
            <person name="Hutchins A.P."/>
            <person name="Weinmeier T."/>
            <person name="Rattei T."/>
            <person name="Chu J.S."/>
            <person name="Gimenez G."/>
            <person name="Irimia M."/>
            <person name="Rigden D.J."/>
            <person name="Fitzpatrick D.A."/>
            <person name="Lorenzo-Morales J."/>
            <person name="Bateman A."/>
            <person name="Chiu C.H."/>
            <person name="Tang P."/>
            <person name="Hegemann P."/>
            <person name="Fromm H."/>
            <person name="Raoult D."/>
            <person name="Greub G."/>
            <person name="Miranda-Saavedra D."/>
            <person name="Chen N."/>
            <person name="Nash P."/>
            <person name="Ginger M.L."/>
            <person name="Horn M."/>
            <person name="Schaap P."/>
            <person name="Caler L."/>
            <person name="Loftus B."/>
        </authorList>
    </citation>
    <scope>NUCLEOTIDE SEQUENCE [LARGE SCALE GENOMIC DNA]</scope>
    <source>
        <strain evidence="3 4">Neff</strain>
    </source>
</reference>
<feature type="compositionally biased region" description="Pro residues" evidence="1">
    <location>
        <begin position="764"/>
        <end position="779"/>
    </location>
</feature>
<feature type="compositionally biased region" description="Polar residues" evidence="1">
    <location>
        <begin position="569"/>
        <end position="603"/>
    </location>
</feature>
<feature type="compositionally biased region" description="Gly residues" evidence="1">
    <location>
        <begin position="546"/>
        <end position="558"/>
    </location>
</feature>
<dbReference type="GeneID" id="14917222"/>
<evidence type="ECO:0000313" key="4">
    <source>
        <dbReference type="Proteomes" id="UP000011083"/>
    </source>
</evidence>
<name>L8GTN0_ACACF</name>
<feature type="compositionally biased region" description="Low complexity" evidence="1">
    <location>
        <begin position="404"/>
        <end position="427"/>
    </location>
</feature>
<proteinExistence type="predicted"/>
<feature type="region of interest" description="Disordered" evidence="1">
    <location>
        <begin position="183"/>
        <end position="261"/>
    </location>
</feature>
<keyword evidence="4" id="KW-1185">Reference proteome</keyword>
<accession>L8GTN0</accession>
<feature type="compositionally biased region" description="Basic and acidic residues" evidence="1">
    <location>
        <begin position="368"/>
        <end position="403"/>
    </location>
</feature>
<feature type="region of interest" description="Disordered" evidence="1">
    <location>
        <begin position="98"/>
        <end position="127"/>
    </location>
</feature>
<dbReference type="VEuPathDB" id="AmoebaDB:ACA1_146630"/>
<feature type="compositionally biased region" description="Basic and acidic residues" evidence="1">
    <location>
        <begin position="313"/>
        <end position="346"/>
    </location>
</feature>
<protein>
    <recommendedName>
        <fullName evidence="2">NELF-A N-terminal domain-containing protein</fullName>
    </recommendedName>
</protein>
<feature type="region of interest" description="Disordered" evidence="1">
    <location>
        <begin position="614"/>
        <end position="633"/>
    </location>
</feature>
<feature type="compositionally biased region" description="Polar residues" evidence="1">
    <location>
        <begin position="241"/>
        <end position="251"/>
    </location>
</feature>
<organism evidence="3 4">
    <name type="scientific">Acanthamoeba castellanii (strain ATCC 30010 / Neff)</name>
    <dbReference type="NCBI Taxonomy" id="1257118"/>
    <lineage>
        <taxon>Eukaryota</taxon>
        <taxon>Amoebozoa</taxon>
        <taxon>Discosea</taxon>
        <taxon>Longamoebia</taxon>
        <taxon>Centramoebida</taxon>
        <taxon>Acanthamoebidae</taxon>
        <taxon>Acanthamoeba</taxon>
    </lineage>
</organism>
<dbReference type="KEGG" id="acan:ACA1_146630"/>
<feature type="compositionally biased region" description="Gly residues" evidence="1">
    <location>
        <begin position="493"/>
        <end position="510"/>
    </location>
</feature>
<dbReference type="AlphaFoldDB" id="L8GTN0"/>
<feature type="compositionally biased region" description="Low complexity" evidence="1">
    <location>
        <begin position="520"/>
        <end position="536"/>
    </location>
</feature>
<dbReference type="Proteomes" id="UP000011083">
    <property type="component" value="Unassembled WGS sequence"/>
</dbReference>
<dbReference type="STRING" id="1257118.L8GTN0"/>
<sequence length="779" mass="83476">MQMNVDVEAWLSAKLENPWSSERLASTLSVPTLQQIKSRFALLDTPIKLRLLFSFASLRKKLKDELESEVQDLLVLGSEDDDEWVRVISKMLEVLLKEGPPEGEGSSGGGRGGDISKNGPSSNGTTTLHSHLEALALALNNEHFTDVIEQVRQRLEERTEPLRFHPLEFPFLNKELVPELPTTTEPHFKLKKPLEEPAPPPSILKRSTSKTVPFKSSTPDVGAEKGGLSKSGSHMARSVSLGGSSPGLRNSSGGGERHRLSSSSFFRTELLPMSGIKRSLNASRGSLGGLSSSHKKLRVLDLDEVLGMEQNQEVEKMKKKHAEEEQEKERRRKEKHDIAEAKRQRPEMCPFPLTSWYSLRLHFTPTVQEREEKKKKRNEELEKRKAKKEEEKAEKEAKRKERIAALAQAKAQRKAAAAAAAASKKSATSPELSPELSPTMDSPVTTPSHTPTFSPLASPFVASPSPAMQQRTPQQPGGASSAPSGLSSLTSPGGIGVTVGGGMGALGSGGISTAPSGPYGSASLSSALHSGASAASQQPGMKPYSFGGGLSPLGGGPGSSSLGSAPSFLQGTSRPGGQASSLLSQALHPSQAPSQPYNPGQPVSQSSLLSAFSASRQHPMAHHQQQQQQPPSSLLSAYMNQQQPQHTGYGSVGGNSLGLGGQPSMLSSYGVPQPHIPPQPVGVPGNLLEQANRLSDRDRQLLVAFLKGESPGQLPTHGVRQILLNEEEKLGEGGARYLEQIIFEINYQSGSWRKLRRKKVLSTPAPPPPPGPDPTKPAA</sequence>
<dbReference type="InterPro" id="IPR056557">
    <property type="entry name" value="NELF-A_N"/>
</dbReference>
<dbReference type="OrthoDB" id="2135488at2759"/>
<evidence type="ECO:0000259" key="2">
    <source>
        <dbReference type="Pfam" id="PF23553"/>
    </source>
</evidence>
<feature type="region of interest" description="Disordered" evidence="1">
    <location>
        <begin position="756"/>
        <end position="779"/>
    </location>
</feature>